<dbReference type="InterPro" id="IPR036291">
    <property type="entry name" value="NAD(P)-bd_dom_sf"/>
</dbReference>
<dbReference type="InterPro" id="IPR045010">
    <property type="entry name" value="MDR_fam"/>
</dbReference>
<comment type="caution">
    <text evidence="4">The sequence shown here is derived from an EMBL/GenBank/DDBJ whole genome shotgun (WGS) entry which is preliminary data.</text>
</comment>
<protein>
    <submittedName>
        <fullName evidence="4">NADP-dependent oxidoreductase</fullName>
    </submittedName>
</protein>
<evidence type="ECO:0000313" key="4">
    <source>
        <dbReference type="EMBL" id="RKG98709.1"/>
    </source>
</evidence>
<dbReference type="SUPFAM" id="SSF51735">
    <property type="entry name" value="NAD(P)-binding Rossmann-fold domains"/>
    <property type="match status" value="1"/>
</dbReference>
<organism evidence="4 5">
    <name type="scientific">Corallococcus carmarthensis</name>
    <dbReference type="NCBI Taxonomy" id="2316728"/>
    <lineage>
        <taxon>Bacteria</taxon>
        <taxon>Pseudomonadati</taxon>
        <taxon>Myxococcota</taxon>
        <taxon>Myxococcia</taxon>
        <taxon>Myxococcales</taxon>
        <taxon>Cystobacterineae</taxon>
        <taxon>Myxococcaceae</taxon>
        <taxon>Corallococcus</taxon>
    </lineage>
</organism>
<dbReference type="Gene3D" id="3.40.50.720">
    <property type="entry name" value="NAD(P)-binding Rossmann-like Domain"/>
    <property type="match status" value="1"/>
</dbReference>
<keyword evidence="5" id="KW-1185">Reference proteome</keyword>
<proteinExistence type="predicted"/>
<dbReference type="RefSeq" id="WP_120605742.1">
    <property type="nucleotide sequence ID" value="NZ_JABFJX010000147.1"/>
</dbReference>
<dbReference type="FunFam" id="3.40.50.720:FF:000121">
    <property type="entry name" value="Prostaglandin reductase 2"/>
    <property type="match status" value="1"/>
</dbReference>
<sequence length="340" mass="36183">MTPPLQGREIHLKSRPHGEPTPANFETVTVSVPEPAEGQLLVRNHFMSVDPYMRGRMNDAKSYVPPFKLGEVMDGGSVGQVIRSRSPDFKEGDFVVAGTGGWREYAVAPAKHYQKADPSVGPLSAYLGVLGMPGLTAYVGLLDIGKPKAGETVFVSAAAGAVGSVVGQLARIQGCRVVGSAGSDAKAKYLREELKFDAALNYKTAPIAESLAKACPDGIDVYFDNVGGDHLEAAIGLMKNHGRIVLCGAISQYNATAPTPGPRNLGLAVGRRLTLQGYIVIDHANRQPDFLRDMGRWLREGKVSDVSTVVDSLEKAPGAFIGMLRGDNTGKMLVRLAKDA</sequence>
<dbReference type="CDD" id="cd05288">
    <property type="entry name" value="PGDH"/>
    <property type="match status" value="1"/>
</dbReference>
<dbReference type="PANTHER" id="PTHR43205">
    <property type="entry name" value="PROSTAGLANDIN REDUCTASE"/>
    <property type="match status" value="1"/>
</dbReference>
<evidence type="ECO:0000256" key="2">
    <source>
        <dbReference type="SAM" id="MobiDB-lite"/>
    </source>
</evidence>
<dbReference type="SMART" id="SM00829">
    <property type="entry name" value="PKS_ER"/>
    <property type="match status" value="1"/>
</dbReference>
<feature type="domain" description="Enoyl reductase (ER)" evidence="3">
    <location>
        <begin position="23"/>
        <end position="334"/>
    </location>
</feature>
<dbReference type="GO" id="GO:0016628">
    <property type="term" value="F:oxidoreductase activity, acting on the CH-CH group of donors, NAD or NADP as acceptor"/>
    <property type="evidence" value="ECO:0007669"/>
    <property type="project" value="InterPro"/>
</dbReference>
<dbReference type="Pfam" id="PF00107">
    <property type="entry name" value="ADH_zinc_N"/>
    <property type="match status" value="1"/>
</dbReference>
<evidence type="ECO:0000259" key="3">
    <source>
        <dbReference type="SMART" id="SM00829"/>
    </source>
</evidence>
<dbReference type="OrthoDB" id="9805663at2"/>
<dbReference type="AlphaFoldDB" id="A0A3A8JSI5"/>
<dbReference type="Gene3D" id="3.90.180.10">
    <property type="entry name" value="Medium-chain alcohol dehydrogenases, catalytic domain"/>
    <property type="match status" value="1"/>
</dbReference>
<dbReference type="InterPro" id="IPR020843">
    <property type="entry name" value="ER"/>
</dbReference>
<accession>A0A3A8JSI5</accession>
<dbReference type="Proteomes" id="UP000268313">
    <property type="component" value="Unassembled WGS sequence"/>
</dbReference>
<dbReference type="InterPro" id="IPR041694">
    <property type="entry name" value="ADH_N_2"/>
</dbReference>
<evidence type="ECO:0000313" key="5">
    <source>
        <dbReference type="Proteomes" id="UP000268313"/>
    </source>
</evidence>
<dbReference type="SUPFAM" id="SSF50129">
    <property type="entry name" value="GroES-like"/>
    <property type="match status" value="1"/>
</dbReference>
<dbReference type="EMBL" id="RAWE01000134">
    <property type="protein sequence ID" value="RKG98709.1"/>
    <property type="molecule type" value="Genomic_DNA"/>
</dbReference>
<keyword evidence="1" id="KW-0560">Oxidoreductase</keyword>
<feature type="compositionally biased region" description="Basic and acidic residues" evidence="2">
    <location>
        <begin position="8"/>
        <end position="18"/>
    </location>
</feature>
<dbReference type="InterPro" id="IPR011032">
    <property type="entry name" value="GroES-like_sf"/>
</dbReference>
<dbReference type="PANTHER" id="PTHR43205:SF7">
    <property type="entry name" value="PROSTAGLANDIN REDUCTASE 1"/>
    <property type="match status" value="1"/>
</dbReference>
<dbReference type="InterPro" id="IPR013149">
    <property type="entry name" value="ADH-like_C"/>
</dbReference>
<gene>
    <name evidence="4" type="ORF">D7X32_28665</name>
</gene>
<reference evidence="5" key="1">
    <citation type="submission" date="2018-09" db="EMBL/GenBank/DDBJ databases">
        <authorList>
            <person name="Livingstone P.G."/>
            <person name="Whitworth D.E."/>
        </authorList>
    </citation>
    <scope>NUCLEOTIDE SEQUENCE [LARGE SCALE GENOMIC DNA]</scope>
    <source>
        <strain evidence="5">CA043D</strain>
    </source>
</reference>
<dbReference type="Pfam" id="PF16884">
    <property type="entry name" value="ADH_N_2"/>
    <property type="match status" value="1"/>
</dbReference>
<name>A0A3A8JSI5_9BACT</name>
<feature type="region of interest" description="Disordered" evidence="2">
    <location>
        <begin position="1"/>
        <end position="24"/>
    </location>
</feature>
<evidence type="ECO:0000256" key="1">
    <source>
        <dbReference type="ARBA" id="ARBA00023002"/>
    </source>
</evidence>